<accession>A0A1F6GXL0</accession>
<dbReference type="Pfam" id="PF08346">
    <property type="entry name" value="AntA"/>
    <property type="match status" value="1"/>
</dbReference>
<comment type="caution">
    <text evidence="2">The sequence shown here is derived from an EMBL/GenBank/DDBJ whole genome shotgun (WGS) entry which is preliminary data.</text>
</comment>
<reference evidence="2 3" key="1">
    <citation type="journal article" date="2016" name="Nat. Commun.">
        <title>Thousands of microbial genomes shed light on interconnected biogeochemical processes in an aquifer system.</title>
        <authorList>
            <person name="Anantharaman K."/>
            <person name="Brown C.T."/>
            <person name="Hug L.A."/>
            <person name="Sharon I."/>
            <person name="Castelle C.J."/>
            <person name="Probst A.J."/>
            <person name="Thomas B.C."/>
            <person name="Singh A."/>
            <person name="Wilkins M.J."/>
            <person name="Karaoz U."/>
            <person name="Brodie E.L."/>
            <person name="Williams K.H."/>
            <person name="Hubbard S.S."/>
            <person name="Banfield J.F."/>
        </authorList>
    </citation>
    <scope>NUCLEOTIDE SEQUENCE [LARGE SCALE GENOMIC DNA]</scope>
</reference>
<organism evidence="2 3">
    <name type="scientific">Candidatus Lambdaproteobacteria bacterium RIFOXYD2_FULL_56_26</name>
    <dbReference type="NCBI Taxonomy" id="1817773"/>
    <lineage>
        <taxon>Bacteria</taxon>
        <taxon>Pseudomonadati</taxon>
        <taxon>Pseudomonadota</taxon>
        <taxon>Candidatus Lambdaproteobacteria</taxon>
    </lineage>
</organism>
<evidence type="ECO:0000259" key="1">
    <source>
        <dbReference type="Pfam" id="PF08346"/>
    </source>
</evidence>
<dbReference type="Proteomes" id="UP000177583">
    <property type="component" value="Unassembled WGS sequence"/>
</dbReference>
<evidence type="ECO:0000313" key="2">
    <source>
        <dbReference type="EMBL" id="OGH02781.1"/>
    </source>
</evidence>
<dbReference type="PANTHER" id="PTHR36180">
    <property type="entry name" value="DNA-BINDING PROTEIN-RELATED-RELATED"/>
    <property type="match status" value="1"/>
</dbReference>
<feature type="domain" description="AntA/AntB antirepressor" evidence="1">
    <location>
        <begin position="37"/>
        <end position="107"/>
    </location>
</feature>
<name>A0A1F6GXL0_9PROT</name>
<gene>
    <name evidence="2" type="ORF">A2557_02895</name>
</gene>
<dbReference type="EMBL" id="MFNF01000019">
    <property type="protein sequence ID" value="OGH02781.1"/>
    <property type="molecule type" value="Genomic_DNA"/>
</dbReference>
<evidence type="ECO:0000313" key="3">
    <source>
        <dbReference type="Proteomes" id="UP000177583"/>
    </source>
</evidence>
<dbReference type="InterPro" id="IPR013557">
    <property type="entry name" value="AntA/B_antirep"/>
</dbReference>
<dbReference type="AlphaFoldDB" id="A0A1F6GXL0"/>
<proteinExistence type="predicted"/>
<dbReference type="PANTHER" id="PTHR36180:SF1">
    <property type="entry name" value="ANTA_ANTB ANTIREPRESSOR DOMAIN-CONTAINING PROTEIN"/>
    <property type="match status" value="1"/>
</dbReference>
<sequence>MKGKKTTQKTELRLERVIHGPVEVREAQWEGRSVLVVEGRELHQFLGVGKDFSNWIKDRIKEYDFQENQDFRLLAKFGEQKGKGGHNRKEYQLTLDMAKELSMVERNEKGKQVRRYFIECERQALQRPFARLGHSDPTLERLVGEGILRRKELETAWEGKDPTEPGPRRGALDLLFEDVGLSSAPRFLSALADSAEVAAKLTNNLGIPEERRSVAVGRVLSEIYGPELLERLGLLRETHDGN</sequence>
<protein>
    <recommendedName>
        <fullName evidence="1">AntA/AntB antirepressor domain-containing protein</fullName>
    </recommendedName>
</protein>